<dbReference type="Gene3D" id="3.30.70.2330">
    <property type="match status" value="1"/>
</dbReference>
<comment type="caution">
    <text evidence="4">The sequence shown here is derived from an EMBL/GenBank/DDBJ whole genome shotgun (WGS) entry which is preliminary data.</text>
</comment>
<reference evidence="5" key="1">
    <citation type="submission" date="2016-01" db="EMBL/GenBank/DDBJ databases">
        <authorList>
            <person name="Mitreva M."/>
            <person name="Pepin K.H."/>
            <person name="Mihindukulasuriya K.A."/>
            <person name="Fulton R."/>
            <person name="Fronick C."/>
            <person name="O'Laughlin M."/>
            <person name="Miner T."/>
            <person name="Herter B."/>
            <person name="Rosa B.A."/>
            <person name="Cordes M."/>
            <person name="Tomlinson C."/>
            <person name="Wollam A."/>
            <person name="Palsikar V.B."/>
            <person name="Mardis E.R."/>
            <person name="Wilson R.K."/>
        </authorList>
    </citation>
    <scope>NUCLEOTIDE SEQUENCE [LARGE SCALE GENOMIC DNA]</scope>
    <source>
        <strain evidence="5">DNF00896</strain>
    </source>
</reference>
<evidence type="ECO:0000313" key="4">
    <source>
        <dbReference type="EMBL" id="KXB60531.1"/>
    </source>
</evidence>
<accession>A0A133ZYN7</accession>
<evidence type="ECO:0000313" key="5">
    <source>
        <dbReference type="Proteomes" id="UP000070394"/>
    </source>
</evidence>
<gene>
    <name evidence="4" type="ORF">HMPREF1866_00490</name>
</gene>
<dbReference type="AlphaFoldDB" id="A0A133ZYN7"/>
<dbReference type="Proteomes" id="UP000070394">
    <property type="component" value="Unassembled WGS sequence"/>
</dbReference>
<dbReference type="OrthoDB" id="2988931at2"/>
<dbReference type="STRING" id="467210.HMPREF1866_00490"/>
<dbReference type="GO" id="GO:0016818">
    <property type="term" value="F:hydrolase activity, acting on acid anhydrides, in phosphorus-containing anhydrides"/>
    <property type="evidence" value="ECO:0007669"/>
    <property type="project" value="InterPro"/>
</dbReference>
<protein>
    <recommendedName>
        <fullName evidence="3">HIRAN domain-containing protein</fullName>
    </recommendedName>
</protein>
<sequence>MGKVYITLTGTRHYFGDEFLERGMKLVLEKEPDNEFDKEAIKVLCEGVGKIGYVANSPYTVLGESISAGRLYDKIGECATVKVVFKTEKGVICKVSKKSLVDYI</sequence>
<proteinExistence type="predicted"/>
<keyword evidence="2" id="KW-0378">Hydrolase</keyword>
<dbReference type="GO" id="GO:0008270">
    <property type="term" value="F:zinc ion binding"/>
    <property type="evidence" value="ECO:0007669"/>
    <property type="project" value="InterPro"/>
</dbReference>
<dbReference type="SMART" id="SM00910">
    <property type="entry name" value="HIRAN"/>
    <property type="match status" value="1"/>
</dbReference>
<dbReference type="InterPro" id="IPR014905">
    <property type="entry name" value="HIRAN"/>
</dbReference>
<keyword evidence="5" id="KW-1185">Reference proteome</keyword>
<dbReference type="PATRIC" id="fig|467210.3.peg.484"/>
<dbReference type="EMBL" id="LSDA01000012">
    <property type="protein sequence ID" value="KXB60531.1"/>
    <property type="molecule type" value="Genomic_DNA"/>
</dbReference>
<dbReference type="GO" id="GO:0003676">
    <property type="term" value="F:nucleic acid binding"/>
    <property type="evidence" value="ECO:0007669"/>
    <property type="project" value="InterPro"/>
</dbReference>
<organism evidence="4 5">
    <name type="scientific">Lachnoanaerobaculum saburreum</name>
    <dbReference type="NCBI Taxonomy" id="467210"/>
    <lineage>
        <taxon>Bacteria</taxon>
        <taxon>Bacillati</taxon>
        <taxon>Bacillota</taxon>
        <taxon>Clostridia</taxon>
        <taxon>Lachnospirales</taxon>
        <taxon>Lachnospiraceae</taxon>
        <taxon>Lachnoanaerobaculum</taxon>
    </lineage>
</organism>
<evidence type="ECO:0000256" key="1">
    <source>
        <dbReference type="ARBA" id="ARBA00022723"/>
    </source>
</evidence>
<evidence type="ECO:0000256" key="2">
    <source>
        <dbReference type="ARBA" id="ARBA00022801"/>
    </source>
</evidence>
<name>A0A133ZYN7_9FIRM</name>
<keyword evidence="1" id="KW-0479">Metal-binding</keyword>
<evidence type="ECO:0000259" key="3">
    <source>
        <dbReference type="SMART" id="SM00910"/>
    </source>
</evidence>
<dbReference type="RefSeq" id="WP_060930445.1">
    <property type="nucleotide sequence ID" value="NZ_KQ959775.1"/>
</dbReference>
<feature type="domain" description="HIRAN" evidence="3">
    <location>
        <begin position="1"/>
        <end position="99"/>
    </location>
</feature>
<dbReference type="Pfam" id="PF08797">
    <property type="entry name" value="HIRAN"/>
    <property type="match status" value="1"/>
</dbReference>